<proteinExistence type="predicted"/>
<dbReference type="RefSeq" id="WP_223096187.1">
    <property type="nucleotide sequence ID" value="NZ_CP061913.1"/>
</dbReference>
<sequence>MTEPDHSLIGSGAAGRATEGETDAALNAERESEWAPPDTPPRDATTPPDMDEVPEMPDPDGSHHQI</sequence>
<protein>
    <submittedName>
        <fullName evidence="2">Uncharacterized protein</fullName>
    </submittedName>
</protein>
<feature type="compositionally biased region" description="Acidic residues" evidence="1">
    <location>
        <begin position="49"/>
        <end position="58"/>
    </location>
</feature>
<feature type="region of interest" description="Disordered" evidence="1">
    <location>
        <begin position="1"/>
        <end position="66"/>
    </location>
</feature>
<dbReference type="Proteomes" id="UP001589608">
    <property type="component" value="Unassembled WGS sequence"/>
</dbReference>
<organism evidence="2 3">
    <name type="scientific">Dactylosporangium vinaceum</name>
    <dbReference type="NCBI Taxonomy" id="53362"/>
    <lineage>
        <taxon>Bacteria</taxon>
        <taxon>Bacillati</taxon>
        <taxon>Actinomycetota</taxon>
        <taxon>Actinomycetes</taxon>
        <taxon>Micromonosporales</taxon>
        <taxon>Micromonosporaceae</taxon>
        <taxon>Dactylosporangium</taxon>
    </lineage>
</organism>
<evidence type="ECO:0000313" key="3">
    <source>
        <dbReference type="Proteomes" id="UP001589608"/>
    </source>
</evidence>
<reference evidence="2 3" key="1">
    <citation type="submission" date="2024-09" db="EMBL/GenBank/DDBJ databases">
        <authorList>
            <person name="Sun Q."/>
            <person name="Mori K."/>
        </authorList>
    </citation>
    <scope>NUCLEOTIDE SEQUENCE [LARGE SCALE GENOMIC DNA]</scope>
    <source>
        <strain evidence="2 3">JCM 3307</strain>
    </source>
</reference>
<evidence type="ECO:0000256" key="1">
    <source>
        <dbReference type="SAM" id="MobiDB-lite"/>
    </source>
</evidence>
<keyword evidence="3" id="KW-1185">Reference proteome</keyword>
<dbReference type="EMBL" id="JBHMCA010000011">
    <property type="protein sequence ID" value="MFB9442083.1"/>
    <property type="molecule type" value="Genomic_DNA"/>
</dbReference>
<comment type="caution">
    <text evidence="2">The sequence shown here is derived from an EMBL/GenBank/DDBJ whole genome shotgun (WGS) entry which is preliminary data.</text>
</comment>
<gene>
    <name evidence="2" type="ORF">ACFFTR_03145</name>
</gene>
<accession>A0ABV5M012</accession>
<name>A0ABV5M012_9ACTN</name>
<evidence type="ECO:0000313" key="2">
    <source>
        <dbReference type="EMBL" id="MFB9442083.1"/>
    </source>
</evidence>